<feature type="compositionally biased region" description="Basic and acidic residues" evidence="1">
    <location>
        <begin position="1"/>
        <end position="11"/>
    </location>
</feature>
<accession>A0ABT1HRK8</accession>
<organism evidence="3 4">
    <name type="scientific">Streptoalloteichus tenebrarius (strain ATCC 17920 / DSM 40477 / JCM 4838 / CBS 697.72 / NBRC 16177 / NCIMB 11028 / NRRL B-12390 / A12253. 1 / ISP 5477)</name>
    <name type="common">Streptomyces tenebrarius</name>
    <dbReference type="NCBI Taxonomy" id="1933"/>
    <lineage>
        <taxon>Bacteria</taxon>
        <taxon>Bacillati</taxon>
        <taxon>Actinomycetota</taxon>
        <taxon>Actinomycetes</taxon>
        <taxon>Pseudonocardiales</taxon>
        <taxon>Pseudonocardiaceae</taxon>
        <taxon>Streptoalloteichus</taxon>
    </lineage>
</organism>
<dbReference type="EMBL" id="JAMTCP010000007">
    <property type="protein sequence ID" value="MCP2258159.1"/>
    <property type="molecule type" value="Genomic_DNA"/>
</dbReference>
<dbReference type="RefSeq" id="WP_253669104.1">
    <property type="nucleotide sequence ID" value="NZ_JAMTCP010000007.1"/>
</dbReference>
<feature type="domain" description="N-acetyltransferase" evidence="2">
    <location>
        <begin position="134"/>
        <end position="298"/>
    </location>
</feature>
<sequence>MTERTLRRLDPGADASGPSQDFLDSARRRGLLHEIDGRRCVAGHCVEPVTGHRVLFAPFVEPALAESPDSLRSVLARAAGARKPTRVTLRVDPWIELPHPWWLRQTYLCLRVCPPPSREEREAGTPNLEPIDGVRIRQAADDDSPLVRAWLARALVDGHDQFGETADRGRVDAAVDALLASPSRRTLVAVRDGNPVGHATMDVDARDSVLGTRFVELFDILVEQDARHREIVRSLAATCTAHAAELGRPLVGNVVHRHPTGEDHGRHVVARLRDNGWMPLYRYWSADPAAVLSTATRVSGVTRRG</sequence>
<dbReference type="PROSITE" id="PS51186">
    <property type="entry name" value="GNAT"/>
    <property type="match status" value="1"/>
</dbReference>
<name>A0ABT1HRK8_STRSD</name>
<feature type="region of interest" description="Disordered" evidence="1">
    <location>
        <begin position="1"/>
        <end position="21"/>
    </location>
</feature>
<dbReference type="Pfam" id="PF00583">
    <property type="entry name" value="Acetyltransf_1"/>
    <property type="match status" value="1"/>
</dbReference>
<evidence type="ECO:0000259" key="2">
    <source>
        <dbReference type="PROSITE" id="PS51186"/>
    </source>
</evidence>
<gene>
    <name evidence="3" type="ORF">LX15_001853</name>
</gene>
<dbReference type="InterPro" id="IPR016181">
    <property type="entry name" value="Acyl_CoA_acyltransferase"/>
</dbReference>
<evidence type="ECO:0000313" key="3">
    <source>
        <dbReference type="EMBL" id="MCP2258159.1"/>
    </source>
</evidence>
<protein>
    <recommendedName>
        <fullName evidence="2">N-acetyltransferase domain-containing protein</fullName>
    </recommendedName>
</protein>
<dbReference type="SUPFAM" id="SSF55729">
    <property type="entry name" value="Acyl-CoA N-acyltransferases (Nat)"/>
    <property type="match status" value="1"/>
</dbReference>
<reference evidence="3 4" key="1">
    <citation type="submission" date="2022-06" db="EMBL/GenBank/DDBJ databases">
        <title>Genomic Encyclopedia of Archaeal and Bacterial Type Strains, Phase II (KMG-II): from individual species to whole genera.</title>
        <authorList>
            <person name="Goeker M."/>
        </authorList>
    </citation>
    <scope>NUCLEOTIDE SEQUENCE [LARGE SCALE GENOMIC DNA]</scope>
    <source>
        <strain evidence="3 4">DSM 40477</strain>
    </source>
</reference>
<dbReference type="Proteomes" id="UP001205311">
    <property type="component" value="Unassembled WGS sequence"/>
</dbReference>
<evidence type="ECO:0000256" key="1">
    <source>
        <dbReference type="SAM" id="MobiDB-lite"/>
    </source>
</evidence>
<dbReference type="Gene3D" id="3.40.630.30">
    <property type="match status" value="1"/>
</dbReference>
<comment type="caution">
    <text evidence="3">The sequence shown here is derived from an EMBL/GenBank/DDBJ whole genome shotgun (WGS) entry which is preliminary data.</text>
</comment>
<dbReference type="CDD" id="cd04301">
    <property type="entry name" value="NAT_SF"/>
    <property type="match status" value="1"/>
</dbReference>
<proteinExistence type="predicted"/>
<dbReference type="InterPro" id="IPR000182">
    <property type="entry name" value="GNAT_dom"/>
</dbReference>
<keyword evidence="4" id="KW-1185">Reference proteome</keyword>
<evidence type="ECO:0000313" key="4">
    <source>
        <dbReference type="Proteomes" id="UP001205311"/>
    </source>
</evidence>